<evidence type="ECO:0000256" key="1">
    <source>
        <dbReference type="ARBA" id="ARBA00007626"/>
    </source>
</evidence>
<evidence type="ECO:0000313" key="6">
    <source>
        <dbReference type="Proteomes" id="UP000015453"/>
    </source>
</evidence>
<dbReference type="Pfam" id="PF01535">
    <property type="entry name" value="PPR"/>
    <property type="match status" value="5"/>
</dbReference>
<feature type="repeat" description="PPR" evidence="3">
    <location>
        <begin position="169"/>
        <end position="203"/>
    </location>
</feature>
<keyword evidence="2" id="KW-0677">Repeat</keyword>
<dbReference type="Proteomes" id="UP000015453">
    <property type="component" value="Unassembled WGS sequence"/>
</dbReference>
<dbReference type="AlphaFoldDB" id="S8CYM7"/>
<evidence type="ECO:0000256" key="3">
    <source>
        <dbReference type="PROSITE-ProRule" id="PRU00708"/>
    </source>
</evidence>
<evidence type="ECO:0008006" key="7">
    <source>
        <dbReference type="Google" id="ProtNLM"/>
    </source>
</evidence>
<feature type="repeat" description="PPR" evidence="3">
    <location>
        <begin position="380"/>
        <end position="414"/>
    </location>
</feature>
<comment type="caution">
    <text evidence="5">The sequence shown here is derived from an EMBL/GenBank/DDBJ whole genome shotgun (WGS) entry which is preliminary data.</text>
</comment>
<feature type="non-terminal residue" evidence="5">
    <location>
        <position position="1"/>
    </location>
</feature>
<keyword evidence="6" id="KW-1185">Reference proteome</keyword>
<feature type="repeat" description="PPR" evidence="3">
    <location>
        <begin position="492"/>
        <end position="526"/>
    </location>
</feature>
<feature type="non-terminal residue" evidence="5">
    <location>
        <position position="712"/>
    </location>
</feature>
<organism evidence="5 6">
    <name type="scientific">Genlisea aurea</name>
    <dbReference type="NCBI Taxonomy" id="192259"/>
    <lineage>
        <taxon>Eukaryota</taxon>
        <taxon>Viridiplantae</taxon>
        <taxon>Streptophyta</taxon>
        <taxon>Embryophyta</taxon>
        <taxon>Tracheophyta</taxon>
        <taxon>Spermatophyta</taxon>
        <taxon>Magnoliopsida</taxon>
        <taxon>eudicotyledons</taxon>
        <taxon>Gunneridae</taxon>
        <taxon>Pentapetalae</taxon>
        <taxon>asterids</taxon>
        <taxon>lamiids</taxon>
        <taxon>Lamiales</taxon>
        <taxon>Lentibulariaceae</taxon>
        <taxon>Genlisea</taxon>
    </lineage>
</organism>
<accession>S8CYM7</accession>
<dbReference type="InterPro" id="IPR002885">
    <property type="entry name" value="PPR_rpt"/>
</dbReference>
<dbReference type="Pfam" id="PF13041">
    <property type="entry name" value="PPR_2"/>
    <property type="match status" value="1"/>
</dbReference>
<name>S8CYM7_9LAMI</name>
<comment type="similarity">
    <text evidence="1">Belongs to the PPR family. P subfamily.</text>
</comment>
<evidence type="ECO:0000256" key="2">
    <source>
        <dbReference type="ARBA" id="ARBA00022737"/>
    </source>
</evidence>
<dbReference type="NCBIfam" id="TIGR00756">
    <property type="entry name" value="PPR"/>
    <property type="match status" value="7"/>
</dbReference>
<sequence length="712" mass="79537">ETSVSETPDVHSSFTTQTAEAEAFPSEGRRRRKREKLEVIICRMMSHRCWTTRLENSIRDLVPRFDNELLHNVLDGARKPQHALQFFRWVERSHLIQPDREAYLKIIETLGHASMLNHARCILLDMPKKGVEWDEDLWISMIASYGRAGIVQECVKLFQKMPEFGVKRTSKSYDTFLRAILLRGRYMMAKRYFNKMLNEGIEPTSHTFNILIWGFFLSRKLCVVKRFFQDMKARGITPDVITYSTMISGYFRVKRIEDAEKYFAEMKEMQIKPTVITYTALIKGYVDNDRIDDAMRMVEEMKGVGIKPNAVTYSTLLPGLCNADHISSAAAMLKEVVGKRITLKDHSIFMRLISSLCETSNLDAAANVLDSMVRLGVPAEPGHYGVLIKSFFEAGRYDEGVKLLDSLIEKDIVMRPENTHHLEPDSYNPMIEYLCSNGQTAKAEALFRQLMKLGVLDAAAFNALVVGHSREGAPASASEILRITARRSIPIERASYESVIRSYLDKNDPSEAKLALDGMIESGHLPDSSLYGSVMESLFDDGRVQTASRVMKTMLEKNAATADHAGLFGKITESLFVRGHVEEALGRVEMLMRSSGMGPDFDGLLSSLCEKGKTSAATKLLDFCVERDCTAAAVSSTERVLDALLAEGKTLNAYGVLCKVLGKGSGGCDWEGCKDLIRSLNEEGNTKQAEILSRMIGGGGSDKGGGRRKKKA</sequence>
<feature type="region of interest" description="Disordered" evidence="4">
    <location>
        <begin position="1"/>
        <end position="29"/>
    </location>
</feature>
<protein>
    <recommendedName>
        <fullName evidence="7">Pentacotripeptide-repeat region of PRORP domain-containing protein</fullName>
    </recommendedName>
</protein>
<feature type="compositionally biased region" description="Polar residues" evidence="4">
    <location>
        <begin position="1"/>
        <end position="19"/>
    </location>
</feature>
<dbReference type="Gene3D" id="1.25.40.10">
    <property type="entry name" value="Tetratricopeptide repeat domain"/>
    <property type="match status" value="5"/>
</dbReference>
<evidence type="ECO:0000256" key="4">
    <source>
        <dbReference type="SAM" id="MobiDB-lite"/>
    </source>
</evidence>
<feature type="repeat" description="PPR" evidence="3">
    <location>
        <begin position="239"/>
        <end position="273"/>
    </location>
</feature>
<feature type="repeat" description="PPR" evidence="3">
    <location>
        <begin position="204"/>
        <end position="238"/>
    </location>
</feature>
<dbReference type="Pfam" id="PF13812">
    <property type="entry name" value="PPR_3"/>
    <property type="match status" value="1"/>
</dbReference>
<feature type="repeat" description="PPR" evidence="3">
    <location>
        <begin position="274"/>
        <end position="308"/>
    </location>
</feature>
<gene>
    <name evidence="5" type="ORF">M569_02663</name>
</gene>
<dbReference type="EMBL" id="AUSU01000972">
    <property type="protein sequence ID" value="EPS72095.1"/>
    <property type="molecule type" value="Genomic_DNA"/>
</dbReference>
<feature type="repeat" description="PPR" evidence="3">
    <location>
        <begin position="423"/>
        <end position="457"/>
    </location>
</feature>
<dbReference type="Pfam" id="PF12854">
    <property type="entry name" value="PPR_1"/>
    <property type="match status" value="1"/>
</dbReference>
<feature type="repeat" description="PPR" evidence="3">
    <location>
        <begin position="345"/>
        <end position="379"/>
    </location>
</feature>
<dbReference type="OrthoDB" id="185373at2759"/>
<dbReference type="PROSITE" id="PS51375">
    <property type="entry name" value="PPR"/>
    <property type="match status" value="10"/>
</dbReference>
<feature type="repeat" description="PPR" evidence="3">
    <location>
        <begin position="134"/>
        <end position="168"/>
    </location>
</feature>
<dbReference type="InterPro" id="IPR011990">
    <property type="entry name" value="TPR-like_helical_dom_sf"/>
</dbReference>
<evidence type="ECO:0000313" key="5">
    <source>
        <dbReference type="EMBL" id="EPS72095.1"/>
    </source>
</evidence>
<dbReference type="PANTHER" id="PTHR47941">
    <property type="entry name" value="PENTATRICOPEPTIDE REPEAT-CONTAINING PROTEIN 3, MITOCHONDRIAL"/>
    <property type="match status" value="1"/>
</dbReference>
<feature type="repeat" description="PPR" evidence="3">
    <location>
        <begin position="309"/>
        <end position="343"/>
    </location>
</feature>
<reference evidence="5 6" key="1">
    <citation type="journal article" date="2013" name="BMC Genomics">
        <title>The miniature genome of a carnivorous plant Genlisea aurea contains a low number of genes and short non-coding sequences.</title>
        <authorList>
            <person name="Leushkin E.V."/>
            <person name="Sutormin R.A."/>
            <person name="Nabieva E.R."/>
            <person name="Penin A.A."/>
            <person name="Kondrashov A.S."/>
            <person name="Logacheva M.D."/>
        </authorList>
    </citation>
    <scope>NUCLEOTIDE SEQUENCE [LARGE SCALE GENOMIC DNA]</scope>
</reference>
<proteinExistence type="inferred from homology"/>